<feature type="chain" id="PRO_5035300039" description="Peptidase A1 domain-containing protein" evidence="3">
    <location>
        <begin position="20"/>
        <end position="503"/>
    </location>
</feature>
<evidence type="ECO:0000256" key="2">
    <source>
        <dbReference type="SAM" id="Phobius"/>
    </source>
</evidence>
<dbReference type="Pfam" id="PF00026">
    <property type="entry name" value="Asp"/>
    <property type="match status" value="1"/>
</dbReference>
<evidence type="ECO:0000259" key="4">
    <source>
        <dbReference type="PROSITE" id="PS51767"/>
    </source>
</evidence>
<dbReference type="InterPro" id="IPR033121">
    <property type="entry name" value="PEPTIDASE_A1"/>
</dbReference>
<feature type="transmembrane region" description="Helical" evidence="2">
    <location>
        <begin position="439"/>
        <end position="460"/>
    </location>
</feature>
<dbReference type="EMBL" id="CAJSTJ010000044">
    <property type="protein sequence ID" value="CAG7555109.1"/>
    <property type="molecule type" value="Genomic_DNA"/>
</dbReference>
<comment type="caution">
    <text evidence="5">The sequence shown here is derived from an EMBL/GenBank/DDBJ whole genome shotgun (WGS) entry which is preliminary data.</text>
</comment>
<dbReference type="PROSITE" id="PS51767">
    <property type="entry name" value="PEPTIDASE_A1"/>
    <property type="match status" value="1"/>
</dbReference>
<protein>
    <recommendedName>
        <fullName evidence="4">Peptidase A1 domain-containing protein</fullName>
    </recommendedName>
</protein>
<organism evidence="5 6">
    <name type="scientific">Fusarium equiseti</name>
    <name type="common">Fusarium scirpi</name>
    <dbReference type="NCBI Taxonomy" id="61235"/>
    <lineage>
        <taxon>Eukaryota</taxon>
        <taxon>Fungi</taxon>
        <taxon>Dikarya</taxon>
        <taxon>Ascomycota</taxon>
        <taxon>Pezizomycotina</taxon>
        <taxon>Sordariomycetes</taxon>
        <taxon>Hypocreomycetidae</taxon>
        <taxon>Hypocreales</taxon>
        <taxon>Nectriaceae</taxon>
        <taxon>Fusarium</taxon>
        <taxon>Fusarium incarnatum-equiseti species complex</taxon>
    </lineage>
</organism>
<accession>A0A8J2IJV1</accession>
<sequence>MFNKYTILTAILFLASGLAEQNCQLRTIRLPFGNCSFSPASGSYVYSTGILLGVGSTDSVCGMPSTVLNSTLIPSSDVCADEWLSLKSGSSLVNMTREQCRSRRGGYVDRDDLTAASSNDLSSLSKLNPGWVSITNDTDTPFRYAVEADLRMQDQSVTMLEGLISEGQQHAMSHIGLAETSTLLQSLKDADLIGAKSWGLDAGSQSFNAPRNGSLVLGGYDASSFEGGWFSYDIPKSNLVRERSCPLQVQITHIELTAQIGRNKSRSESPITPGNPLTACIEPYDNQFRFPDSILGATERLLGKDDAVDSSKHPDLYNLESGLLYESSANISFSITITIEDGLTIEIPSHELVRPLRGLDKDGVPAVNSSFTEVQVFAEEGPLAGPVLGKVFLSQVYLFVNQENSTFSLARQKSGQTFLDVKPSGKCPSASILTKADKGLIAVGVVLGVLIIGIVCYVAYRCWMAPLTSGHTAPDPEAEQIQRPNDLDYPEIPTPPRAYDEER</sequence>
<gene>
    <name evidence="5" type="ORF">FEQUK3_LOCUS825</name>
</gene>
<keyword evidence="2" id="KW-0812">Transmembrane</keyword>
<dbReference type="AlphaFoldDB" id="A0A8J2IJV1"/>
<reference evidence="5" key="1">
    <citation type="submission" date="2021-05" db="EMBL/GenBank/DDBJ databases">
        <authorList>
            <person name="Khan N."/>
        </authorList>
    </citation>
    <scope>NUCLEOTIDE SEQUENCE</scope>
</reference>
<keyword evidence="3" id="KW-0732">Signal</keyword>
<evidence type="ECO:0000256" key="1">
    <source>
        <dbReference type="SAM" id="MobiDB-lite"/>
    </source>
</evidence>
<evidence type="ECO:0000256" key="3">
    <source>
        <dbReference type="SAM" id="SignalP"/>
    </source>
</evidence>
<keyword evidence="2" id="KW-0472">Membrane</keyword>
<evidence type="ECO:0000313" key="5">
    <source>
        <dbReference type="EMBL" id="CAG7555109.1"/>
    </source>
</evidence>
<proteinExistence type="predicted"/>
<dbReference type="Proteomes" id="UP000693738">
    <property type="component" value="Unassembled WGS sequence"/>
</dbReference>
<feature type="signal peptide" evidence="3">
    <location>
        <begin position="1"/>
        <end position="19"/>
    </location>
</feature>
<feature type="domain" description="Peptidase A1" evidence="4">
    <location>
        <begin position="46"/>
        <end position="410"/>
    </location>
</feature>
<name>A0A8J2IJV1_FUSEQ</name>
<feature type="region of interest" description="Disordered" evidence="1">
    <location>
        <begin position="473"/>
        <end position="503"/>
    </location>
</feature>
<keyword evidence="2" id="KW-1133">Transmembrane helix</keyword>
<evidence type="ECO:0000313" key="6">
    <source>
        <dbReference type="Proteomes" id="UP000693738"/>
    </source>
</evidence>